<dbReference type="InterPro" id="IPR015940">
    <property type="entry name" value="UBA"/>
</dbReference>
<evidence type="ECO:0000313" key="3">
    <source>
        <dbReference type="Proteomes" id="UP000035740"/>
    </source>
</evidence>
<dbReference type="AlphaFoldDB" id="A0A0J8BHG1"/>
<protein>
    <recommendedName>
        <fullName evidence="1">UBA domain-containing protein</fullName>
    </recommendedName>
</protein>
<evidence type="ECO:0000259" key="1">
    <source>
        <dbReference type="PROSITE" id="PS50030"/>
    </source>
</evidence>
<dbReference type="PANTHER" id="PTHR46738">
    <property type="entry name" value="UBIQUITIN-ASSOCIATED DOMAIN-CONTAINING PROTEIN 1"/>
    <property type="match status" value="1"/>
</dbReference>
<proteinExistence type="predicted"/>
<dbReference type="InterPro" id="IPR009060">
    <property type="entry name" value="UBA-like_sf"/>
</dbReference>
<organism evidence="2 3">
    <name type="scientific">Beta vulgaris subsp. vulgaris</name>
    <name type="common">Beet</name>
    <dbReference type="NCBI Taxonomy" id="3555"/>
    <lineage>
        <taxon>Eukaryota</taxon>
        <taxon>Viridiplantae</taxon>
        <taxon>Streptophyta</taxon>
        <taxon>Embryophyta</taxon>
        <taxon>Tracheophyta</taxon>
        <taxon>Spermatophyta</taxon>
        <taxon>Magnoliopsida</taxon>
        <taxon>eudicotyledons</taxon>
        <taxon>Gunneridae</taxon>
        <taxon>Pentapetalae</taxon>
        <taxon>Caryophyllales</taxon>
        <taxon>Chenopodiaceae</taxon>
        <taxon>Betoideae</taxon>
        <taxon>Beta</taxon>
    </lineage>
</organism>
<sequence>MGFPESRAVKALLLNGLNMERAMEWLLDHANDEDVDAPLTPHQISQLISSLIASQGTNVCCMPRCCCISDHKIQGCFYLEDQLLLLCGLLTLRLPTGNVHMLSHETATSLSNSDAVIPARS</sequence>
<dbReference type="GO" id="GO:0000151">
    <property type="term" value="C:ubiquitin ligase complex"/>
    <property type="evidence" value="ECO:0007669"/>
    <property type="project" value="TreeGrafter"/>
</dbReference>
<dbReference type="Gramene" id="KMS65155">
    <property type="protein sequence ID" value="KMS65155"/>
    <property type="gene ID" value="BVRB_038860"/>
</dbReference>
<evidence type="ECO:0000313" key="2">
    <source>
        <dbReference type="EMBL" id="KMS65155.1"/>
    </source>
</evidence>
<reference evidence="2 3" key="1">
    <citation type="journal article" date="2014" name="Nature">
        <title>The genome of the recently domesticated crop plant sugar beet (Beta vulgaris).</title>
        <authorList>
            <person name="Dohm J.C."/>
            <person name="Minoche A.E."/>
            <person name="Holtgrawe D."/>
            <person name="Capella-Gutierrez S."/>
            <person name="Zakrzewski F."/>
            <person name="Tafer H."/>
            <person name="Rupp O."/>
            <person name="Sorensen T.R."/>
            <person name="Stracke R."/>
            <person name="Reinhardt R."/>
            <person name="Goesmann A."/>
            <person name="Kraft T."/>
            <person name="Schulz B."/>
            <person name="Stadler P.F."/>
            <person name="Schmidt T."/>
            <person name="Gabaldon T."/>
            <person name="Lehrach H."/>
            <person name="Weisshaar B."/>
            <person name="Himmelbauer H."/>
        </authorList>
    </citation>
    <scope>NUCLEOTIDE SEQUENCE [LARGE SCALE GENOMIC DNA]</scope>
    <source>
        <tissue evidence="2">Taproot</tissue>
    </source>
</reference>
<dbReference type="EMBL" id="KQ113674">
    <property type="protein sequence ID" value="KMS65155.1"/>
    <property type="molecule type" value="Genomic_DNA"/>
</dbReference>
<name>A0A0J8BHG1_BETVV</name>
<dbReference type="Proteomes" id="UP000035740">
    <property type="component" value="Unassembled WGS sequence"/>
</dbReference>
<keyword evidence="3" id="KW-1185">Reference proteome</keyword>
<dbReference type="Pfam" id="PF22562">
    <property type="entry name" value="UBA_7"/>
    <property type="match status" value="1"/>
</dbReference>
<dbReference type="PROSITE" id="PS50030">
    <property type="entry name" value="UBA"/>
    <property type="match status" value="1"/>
</dbReference>
<dbReference type="OrthoDB" id="8863592at2759"/>
<dbReference type="PANTHER" id="PTHR46738:SF1">
    <property type="entry name" value="UBIQUITIN-ASSOCIATED DOMAIN-CONTAINING PROTEIN 1"/>
    <property type="match status" value="1"/>
</dbReference>
<dbReference type="InterPro" id="IPR052476">
    <property type="entry name" value="UBAC1"/>
</dbReference>
<dbReference type="Gene3D" id="1.10.8.10">
    <property type="entry name" value="DNA helicase RuvA subunit, C-terminal domain"/>
    <property type="match status" value="1"/>
</dbReference>
<dbReference type="SUPFAM" id="SSF46934">
    <property type="entry name" value="UBA-like"/>
    <property type="match status" value="1"/>
</dbReference>
<feature type="domain" description="UBA" evidence="1">
    <location>
        <begin position="1"/>
        <end position="29"/>
    </location>
</feature>
<gene>
    <name evidence="2" type="ORF">BVRB_038860</name>
</gene>
<accession>A0A0J8BHG1</accession>